<keyword evidence="2" id="KW-1185">Reference proteome</keyword>
<proteinExistence type="predicted"/>
<gene>
    <name evidence="1" type="ORF">UPYG_G00305270</name>
</gene>
<dbReference type="PANTHER" id="PTHR15665">
    <property type="entry name" value="ASTEROID PROTEIN"/>
    <property type="match status" value="1"/>
</dbReference>
<evidence type="ECO:0000313" key="2">
    <source>
        <dbReference type="Proteomes" id="UP001557470"/>
    </source>
</evidence>
<organism evidence="1 2">
    <name type="scientific">Umbra pygmaea</name>
    <name type="common">Eastern mudminnow</name>
    <dbReference type="NCBI Taxonomy" id="75934"/>
    <lineage>
        <taxon>Eukaryota</taxon>
        <taxon>Metazoa</taxon>
        <taxon>Chordata</taxon>
        <taxon>Craniata</taxon>
        <taxon>Vertebrata</taxon>
        <taxon>Euteleostomi</taxon>
        <taxon>Actinopterygii</taxon>
        <taxon>Neopterygii</taxon>
        <taxon>Teleostei</taxon>
        <taxon>Protacanthopterygii</taxon>
        <taxon>Esociformes</taxon>
        <taxon>Umbridae</taxon>
        <taxon>Umbra</taxon>
    </lineage>
</organism>
<dbReference type="Proteomes" id="UP001557470">
    <property type="component" value="Unassembled WGS sequence"/>
</dbReference>
<dbReference type="PANTHER" id="PTHR15665:SF1">
    <property type="entry name" value="PROTEIN ASTEROID HOMOLOG 1"/>
    <property type="match status" value="1"/>
</dbReference>
<dbReference type="AlphaFoldDB" id="A0ABD0VZN8"/>
<dbReference type="InterPro" id="IPR026832">
    <property type="entry name" value="Asteroid"/>
</dbReference>
<name>A0ABD0VZN8_UMBPY</name>
<dbReference type="EMBL" id="JAGEUA010000010">
    <property type="protein sequence ID" value="KAL0963355.1"/>
    <property type="molecule type" value="Genomic_DNA"/>
</dbReference>
<accession>A0ABD0VZN8</accession>
<comment type="caution">
    <text evidence="1">The sequence shown here is derived from an EMBL/GenBank/DDBJ whole genome shotgun (WGS) entry which is preliminary data.</text>
</comment>
<evidence type="ECO:0000313" key="1">
    <source>
        <dbReference type="EMBL" id="KAL0963355.1"/>
    </source>
</evidence>
<reference evidence="1 2" key="1">
    <citation type="submission" date="2024-06" db="EMBL/GenBank/DDBJ databases">
        <authorList>
            <person name="Pan Q."/>
            <person name="Wen M."/>
            <person name="Jouanno E."/>
            <person name="Zahm M."/>
            <person name="Klopp C."/>
            <person name="Cabau C."/>
            <person name="Louis A."/>
            <person name="Berthelot C."/>
            <person name="Parey E."/>
            <person name="Roest Crollius H."/>
            <person name="Montfort J."/>
            <person name="Robinson-Rechavi M."/>
            <person name="Bouchez O."/>
            <person name="Lampietro C."/>
            <person name="Lopez Roques C."/>
            <person name="Donnadieu C."/>
            <person name="Postlethwait J."/>
            <person name="Bobe J."/>
            <person name="Verreycken H."/>
            <person name="Guiguen Y."/>
        </authorList>
    </citation>
    <scope>NUCLEOTIDE SEQUENCE [LARGE SCALE GENOMIC DNA]</scope>
    <source>
        <strain evidence="1">Up_M1</strain>
        <tissue evidence="1">Testis</tissue>
    </source>
</reference>
<sequence>MNHFQWQSGSSQKGIPCKIYTTTSFCSIFNINRQLLPIFAALAGNDYVSLNDMGFKFNWGISSTMKPQLKKRLAFFQSLLKWLTHFQGLQEALSDVPTLVSQGNGQHDMDAARQALSLGMEVYQLPNGHLQNFFIEGKSPGLEDLPEHLKVVLPAWTPFQFMKGRLGSSMLYILLHLPVIQGFQVEDYRLASGNITSRPIRQVFYGLLLGEGKDVMEYDREGRNLTNSLVKAVLPRSAEHLHLHNLNQDSEVVRLNVLLETLAVSTATLSGVVDYLRLPVAVTSYWMRMSQPKPDQPLIQALLLGWVYGQLFRQSKSQPVEGPFLNNLGALIHPAARRVDLGVAHAYSQWQACLRDSLDLNQLLFFPLPEPECAWLYKGPLVHQLVARLRKGETVDSLLDGNVVSGQLYKSMLDAVLQCTST</sequence>
<protein>
    <submittedName>
        <fullName evidence="1">Uncharacterized protein</fullName>
    </submittedName>
</protein>